<evidence type="ECO:0000313" key="2">
    <source>
        <dbReference type="Proteomes" id="UP000245884"/>
    </source>
</evidence>
<sequence length="208" mass="22318">MGSQRLSLAIIERSLELHRQGRVVVAPIVFVAAKTARRWSRQARERPALIRPPAAALARIIGPGRIIGHGGHSEPHLGACSLLDDRGSASTFLVNVRHESADLIFPVRGSVGWQPPRRALLLSRRRAQHLSNLSITPLIASVTLTTPPTPSPIFSPSLSPYPSAAQPVPTTSLPSRPPPASYSVVALRLITFAQGAWPTPPICRACAD</sequence>
<keyword evidence="2" id="KW-1185">Reference proteome</keyword>
<gene>
    <name evidence="1" type="ORF">BDZ90DRAFT_123141</name>
</gene>
<dbReference type="RefSeq" id="XP_025359006.1">
    <property type="nucleotide sequence ID" value="XM_025503304.1"/>
</dbReference>
<dbReference type="Proteomes" id="UP000245884">
    <property type="component" value="Unassembled WGS sequence"/>
</dbReference>
<dbReference type="EMBL" id="KZ819681">
    <property type="protein sequence ID" value="PWN24394.1"/>
    <property type="molecule type" value="Genomic_DNA"/>
</dbReference>
<proteinExistence type="predicted"/>
<dbReference type="GeneID" id="37025127"/>
<protein>
    <submittedName>
        <fullName evidence="1">Uncharacterized protein</fullName>
    </submittedName>
</protein>
<reference evidence="1 2" key="1">
    <citation type="journal article" date="2018" name="Mol. Biol. Evol.">
        <title>Broad Genomic Sampling Reveals a Smut Pathogenic Ancestry of the Fungal Clade Ustilaginomycotina.</title>
        <authorList>
            <person name="Kijpornyongpan T."/>
            <person name="Mondo S.J."/>
            <person name="Barry K."/>
            <person name="Sandor L."/>
            <person name="Lee J."/>
            <person name="Lipzen A."/>
            <person name="Pangilinan J."/>
            <person name="LaButti K."/>
            <person name="Hainaut M."/>
            <person name="Henrissat B."/>
            <person name="Grigoriev I.V."/>
            <person name="Spatafora J.W."/>
            <person name="Aime M.C."/>
        </authorList>
    </citation>
    <scope>NUCLEOTIDE SEQUENCE [LARGE SCALE GENOMIC DNA]</scope>
    <source>
        <strain evidence="1 2">MCA 5214</strain>
    </source>
</reference>
<organism evidence="1 2">
    <name type="scientific">Jaminaea rosea</name>
    <dbReference type="NCBI Taxonomy" id="1569628"/>
    <lineage>
        <taxon>Eukaryota</taxon>
        <taxon>Fungi</taxon>
        <taxon>Dikarya</taxon>
        <taxon>Basidiomycota</taxon>
        <taxon>Ustilaginomycotina</taxon>
        <taxon>Exobasidiomycetes</taxon>
        <taxon>Microstromatales</taxon>
        <taxon>Microstromatales incertae sedis</taxon>
        <taxon>Jaminaea</taxon>
    </lineage>
</organism>
<dbReference type="AlphaFoldDB" id="A0A316UHK2"/>
<evidence type="ECO:0000313" key="1">
    <source>
        <dbReference type="EMBL" id="PWN24394.1"/>
    </source>
</evidence>
<name>A0A316UHK2_9BASI</name>
<accession>A0A316UHK2</accession>